<sequence length="68" mass="7273">MLARTERRLGFVAAIILTTAAFTTPSLPVLVAQNDTAATHHASVTTAKPELRRVAALHEAVLTPAHFK</sequence>
<organism evidence="1 2">
    <name type="scientific">Falsochrobactrum shanghaiense</name>
    <dbReference type="NCBI Taxonomy" id="2201899"/>
    <lineage>
        <taxon>Bacteria</taxon>
        <taxon>Pseudomonadati</taxon>
        <taxon>Pseudomonadota</taxon>
        <taxon>Alphaproteobacteria</taxon>
        <taxon>Hyphomicrobiales</taxon>
        <taxon>Brucellaceae</taxon>
        <taxon>Falsochrobactrum</taxon>
    </lineage>
</organism>
<gene>
    <name evidence="1" type="ORF">DKP76_02280</name>
</gene>
<dbReference type="EMBL" id="QGDB01000001">
    <property type="protein sequence ID" value="PWL19397.1"/>
    <property type="molecule type" value="Genomic_DNA"/>
</dbReference>
<protein>
    <submittedName>
        <fullName evidence="1">Uncharacterized protein</fullName>
    </submittedName>
</protein>
<dbReference type="AlphaFoldDB" id="A0A316JBM2"/>
<keyword evidence="2" id="KW-1185">Reference proteome</keyword>
<accession>A0A316JBM2</accession>
<proteinExistence type="predicted"/>
<evidence type="ECO:0000313" key="2">
    <source>
        <dbReference type="Proteomes" id="UP000245865"/>
    </source>
</evidence>
<reference evidence="1 2" key="1">
    <citation type="submission" date="2018-05" db="EMBL/GenBank/DDBJ databases">
        <title>Comparative genomic sequence analysis between strain HN4 and CCM 8460T (Falsochrobactrum ovis) will provide more evidence to prove that HN4 is a new species of Falsochrobactrum.</title>
        <authorList>
            <person name="Lyu W."/>
            <person name="Sun L."/>
            <person name="Yao L."/>
        </authorList>
    </citation>
    <scope>NUCLEOTIDE SEQUENCE [LARGE SCALE GENOMIC DNA]</scope>
    <source>
        <strain evidence="1 2">HN4</strain>
    </source>
</reference>
<dbReference type="RefSeq" id="WP_109704787.1">
    <property type="nucleotide sequence ID" value="NZ_QGDB01000001.1"/>
</dbReference>
<evidence type="ECO:0000313" key="1">
    <source>
        <dbReference type="EMBL" id="PWL19397.1"/>
    </source>
</evidence>
<name>A0A316JBM2_9HYPH</name>
<comment type="caution">
    <text evidence="1">The sequence shown here is derived from an EMBL/GenBank/DDBJ whole genome shotgun (WGS) entry which is preliminary data.</text>
</comment>
<dbReference type="Proteomes" id="UP000245865">
    <property type="component" value="Unassembled WGS sequence"/>
</dbReference>